<proteinExistence type="predicted"/>
<dbReference type="Pfam" id="PF09661">
    <property type="entry name" value="DUF2398"/>
    <property type="match status" value="1"/>
</dbReference>
<gene>
    <name evidence="1" type="ORF">PACILC2_32690</name>
</gene>
<evidence type="ECO:0000313" key="2">
    <source>
        <dbReference type="Proteomes" id="UP000680304"/>
    </source>
</evidence>
<accession>A0ABQ4N931</accession>
<reference evidence="1 2" key="1">
    <citation type="submission" date="2021-04" db="EMBL/GenBank/DDBJ databases">
        <title>Draft genome sequence of Paenibacillus cisolokensis, LC2-13A.</title>
        <authorList>
            <person name="Uke A."/>
            <person name="Chhe C."/>
            <person name="Baramee S."/>
            <person name="Kosugi A."/>
        </authorList>
    </citation>
    <scope>NUCLEOTIDE SEQUENCE [LARGE SCALE GENOMIC DNA]</scope>
    <source>
        <strain evidence="1 2">LC2-13A</strain>
    </source>
</reference>
<organism evidence="1 2">
    <name type="scientific">Paenibacillus cisolokensis</name>
    <dbReference type="NCBI Taxonomy" id="1658519"/>
    <lineage>
        <taxon>Bacteria</taxon>
        <taxon>Bacillati</taxon>
        <taxon>Bacillota</taxon>
        <taxon>Bacilli</taxon>
        <taxon>Bacillales</taxon>
        <taxon>Paenibacillaceae</taxon>
        <taxon>Paenibacillus</taxon>
    </lineage>
</organism>
<name>A0ABQ4N931_9BACL</name>
<sequence>MASGALRRAVRKERNAEQLAERKRACMHALLNRPWVTKEDDPDLYFAIKDHYEELRDWLMDKAGFPLIVTRSMAKLDKTPVKAFPWMGFAEFRETSDYVFFTYGLWYLEGKTELDQFLLSDIVEEVREQMLGAGLEADWRNYYHRLSMARALKKLRSLGVLYSVDGDESFWAQDAERNALYECSPLARYVLRRFPRDLTECSTLEELTDPIPYADTQDGQSMRRRHRVYRRLLLEPVVTDRQWDEEDLNYVLWQRRAIIDQLEKTFGWVGRRYREGLLFFHPELTGEGELFPTLSAASDLALLAAGEIRKQLAEGGGLYTEDNGTIRLTRAEMETIMYRLQSRHKEYWSKELRESASQELAELCMNHLAEWGLGEWESEASFLVSPVLGRWNADYANSDFDA</sequence>
<comment type="caution">
    <text evidence="1">The sequence shown here is derived from an EMBL/GenBank/DDBJ whole genome shotgun (WGS) entry which is preliminary data.</text>
</comment>
<dbReference type="Proteomes" id="UP000680304">
    <property type="component" value="Unassembled WGS sequence"/>
</dbReference>
<dbReference type="InterPro" id="IPR013494">
    <property type="entry name" value="CHP02678"/>
</dbReference>
<dbReference type="NCBIfam" id="TIGR02678">
    <property type="entry name" value="TIGR02678 family protein"/>
    <property type="match status" value="1"/>
</dbReference>
<keyword evidence="2" id="KW-1185">Reference proteome</keyword>
<evidence type="ECO:0000313" key="1">
    <source>
        <dbReference type="EMBL" id="GIQ64701.1"/>
    </source>
</evidence>
<dbReference type="RefSeq" id="WP_213529270.1">
    <property type="nucleotide sequence ID" value="NZ_BOVJ01000103.1"/>
</dbReference>
<protein>
    <submittedName>
        <fullName evidence="1">TIGR02678 family protein</fullName>
    </submittedName>
</protein>
<dbReference type="EMBL" id="BOVJ01000103">
    <property type="protein sequence ID" value="GIQ64701.1"/>
    <property type="molecule type" value="Genomic_DNA"/>
</dbReference>